<reference evidence="2 3" key="1">
    <citation type="submission" date="2020-08" db="EMBL/GenBank/DDBJ databases">
        <title>Adhaeribacter dokdonensis sp. nov., isolated from the rhizosphere of Elymus tsukushiensis, a plant native to the Dokdo Islands, Republic of Korea.</title>
        <authorList>
            <person name="Ghim S.Y."/>
        </authorList>
    </citation>
    <scope>NUCLEOTIDE SEQUENCE [LARGE SCALE GENOMIC DNA]</scope>
    <source>
        <strain evidence="2 3">KUDC8001</strain>
    </source>
</reference>
<name>A0A7L7L472_9BACT</name>
<dbReference type="InterPro" id="IPR001296">
    <property type="entry name" value="Glyco_trans_1"/>
</dbReference>
<feature type="domain" description="Glycosyl transferase family 1" evidence="1">
    <location>
        <begin position="273"/>
        <end position="334"/>
    </location>
</feature>
<dbReference type="KEGG" id="add:HUW48_05740"/>
<keyword evidence="3" id="KW-1185">Reference proteome</keyword>
<dbReference type="EMBL" id="CP055153">
    <property type="protein sequence ID" value="QMU27573.1"/>
    <property type="molecule type" value="Genomic_DNA"/>
</dbReference>
<dbReference type="AlphaFoldDB" id="A0A7L7L472"/>
<sequence length="354" mass="40848">MKILFVVPYPYGKAPSQRFRFEQYLGFLTENNWQYTFAPFLDDRTWNILYKPGHTGQKVWGILKGFFKRFILLFSASGFDFVFIHREATPIGPPWFEWIIAKILRKKIIYDFDDAIWLPNTSENNKIVGGIKWHHKVKAICRWAYIVSCGNSFLCEFAKQYNPNAFINPTTIDTIHLHNQVKNQNTNPVVIGWTGTHSTLKYLDQIVPVLQELEKKFSFKFCVISNKAPAWNIQSLVYKPWQKETEIEDLLSFNVGIMPLEDDIWAKGKCAFKALQYMALGIPALVSPVGMNTEVVEHGVNGYICSTPQQWYTSLAEIISKPTLREVQGKAARQKIEQDYAVLSNRTNFLGLFV</sequence>
<proteinExistence type="predicted"/>
<dbReference type="SUPFAM" id="SSF53756">
    <property type="entry name" value="UDP-Glycosyltransferase/glycogen phosphorylase"/>
    <property type="match status" value="1"/>
</dbReference>
<dbReference type="Gene3D" id="3.40.50.2000">
    <property type="entry name" value="Glycogen Phosphorylase B"/>
    <property type="match status" value="1"/>
</dbReference>
<organism evidence="2 3">
    <name type="scientific">Adhaeribacter radiodurans</name>
    <dbReference type="NCBI Taxonomy" id="2745197"/>
    <lineage>
        <taxon>Bacteria</taxon>
        <taxon>Pseudomonadati</taxon>
        <taxon>Bacteroidota</taxon>
        <taxon>Cytophagia</taxon>
        <taxon>Cytophagales</taxon>
        <taxon>Hymenobacteraceae</taxon>
        <taxon>Adhaeribacter</taxon>
    </lineage>
</organism>
<dbReference type="RefSeq" id="WP_182414768.1">
    <property type="nucleotide sequence ID" value="NZ_CP055153.1"/>
</dbReference>
<evidence type="ECO:0000313" key="2">
    <source>
        <dbReference type="EMBL" id="QMU27573.1"/>
    </source>
</evidence>
<protein>
    <submittedName>
        <fullName evidence="2">Glycosyltransferase</fullName>
    </submittedName>
</protein>
<evidence type="ECO:0000313" key="3">
    <source>
        <dbReference type="Proteomes" id="UP000514509"/>
    </source>
</evidence>
<keyword evidence="2" id="KW-0808">Transferase</keyword>
<dbReference type="Pfam" id="PF00534">
    <property type="entry name" value="Glycos_transf_1"/>
    <property type="match status" value="1"/>
</dbReference>
<evidence type="ECO:0000259" key="1">
    <source>
        <dbReference type="Pfam" id="PF00534"/>
    </source>
</evidence>
<gene>
    <name evidence="2" type="ORF">HUW48_05740</name>
</gene>
<dbReference type="GO" id="GO:0016757">
    <property type="term" value="F:glycosyltransferase activity"/>
    <property type="evidence" value="ECO:0007669"/>
    <property type="project" value="InterPro"/>
</dbReference>
<dbReference type="Proteomes" id="UP000514509">
    <property type="component" value="Chromosome"/>
</dbReference>
<accession>A0A7L7L472</accession>